<sequence length="243" mass="25290">MGVGDLLRQSRVAAGMSLGDVAAIGHVSRGHLHNVEVGRRTASPVVMAAYEKALSMHRRHLLAAAAISLGSLVVTTGEASMARDMYATIAAGDDAPLATVQTTHAVDHAIQRLAVRETKSVAQLLGWLNDGSDPVLRVNAAGILAKTGSPELADDVALALGRDPDARELYLQAVTARVGADPTAMVGELSNGADAGARWCAAWLLADTEHSGAIAQAMRTEQSREVLRAMALAMTGALRDVSD</sequence>
<dbReference type="CDD" id="cd00093">
    <property type="entry name" value="HTH_XRE"/>
    <property type="match status" value="1"/>
</dbReference>
<keyword evidence="3" id="KW-1185">Reference proteome</keyword>
<dbReference type="InterPro" id="IPR001387">
    <property type="entry name" value="Cro/C1-type_HTH"/>
</dbReference>
<dbReference type="EMBL" id="STGX01000016">
    <property type="protein sequence ID" value="THV26021.1"/>
    <property type="molecule type" value="Genomic_DNA"/>
</dbReference>
<accession>A0A4S8P8M7</accession>
<name>A0A4S8P8M7_9ACTN</name>
<dbReference type="RefSeq" id="WP_136531469.1">
    <property type="nucleotide sequence ID" value="NZ_STGX01000016.1"/>
</dbReference>
<dbReference type="PROSITE" id="PS50943">
    <property type="entry name" value="HTH_CROC1"/>
    <property type="match status" value="1"/>
</dbReference>
<feature type="domain" description="HTH cro/C1-type" evidence="1">
    <location>
        <begin position="7"/>
        <end position="61"/>
    </location>
</feature>
<evidence type="ECO:0000259" key="1">
    <source>
        <dbReference type="PROSITE" id="PS50943"/>
    </source>
</evidence>
<evidence type="ECO:0000313" key="3">
    <source>
        <dbReference type="Proteomes" id="UP000305792"/>
    </source>
</evidence>
<evidence type="ECO:0000313" key="2">
    <source>
        <dbReference type="EMBL" id="THV26021.1"/>
    </source>
</evidence>
<protein>
    <submittedName>
        <fullName evidence="2">Helix-turn-helix transcriptional regulator</fullName>
    </submittedName>
</protein>
<reference evidence="2 3" key="1">
    <citation type="journal article" date="2018" name="Int. J. Syst. Evol. Microbiol.">
        <title>Glycomyces paridis sp. nov., isolated from the medicinal plant Paris polyphylla.</title>
        <authorList>
            <person name="Fang X.M."/>
            <person name="Bai J.L."/>
            <person name="Su J."/>
            <person name="Zhao L.L."/>
            <person name="Liu H.Y."/>
            <person name="Ma B.P."/>
            <person name="Zhang Y.Q."/>
            <person name="Yu L.Y."/>
        </authorList>
    </citation>
    <scope>NUCLEOTIDE SEQUENCE [LARGE SCALE GENOMIC DNA]</scope>
    <source>
        <strain evidence="2 3">CPCC 204357</strain>
    </source>
</reference>
<dbReference type="AlphaFoldDB" id="A0A4S8P8M7"/>
<organism evidence="2 3">
    <name type="scientific">Glycomyces paridis</name>
    <dbReference type="NCBI Taxonomy" id="2126555"/>
    <lineage>
        <taxon>Bacteria</taxon>
        <taxon>Bacillati</taxon>
        <taxon>Actinomycetota</taxon>
        <taxon>Actinomycetes</taxon>
        <taxon>Glycomycetales</taxon>
        <taxon>Glycomycetaceae</taxon>
        <taxon>Glycomyces</taxon>
    </lineage>
</organism>
<dbReference type="InterPro" id="IPR010982">
    <property type="entry name" value="Lambda_DNA-bd_dom_sf"/>
</dbReference>
<gene>
    <name evidence="2" type="ORF">E9998_20030</name>
</gene>
<comment type="caution">
    <text evidence="2">The sequence shown here is derived from an EMBL/GenBank/DDBJ whole genome shotgun (WGS) entry which is preliminary data.</text>
</comment>
<proteinExistence type="predicted"/>
<dbReference type="Gene3D" id="1.10.260.40">
    <property type="entry name" value="lambda repressor-like DNA-binding domains"/>
    <property type="match status" value="1"/>
</dbReference>
<dbReference type="GO" id="GO:0003677">
    <property type="term" value="F:DNA binding"/>
    <property type="evidence" value="ECO:0007669"/>
    <property type="project" value="InterPro"/>
</dbReference>
<dbReference type="Proteomes" id="UP000305792">
    <property type="component" value="Unassembled WGS sequence"/>
</dbReference>
<dbReference type="SMART" id="SM00530">
    <property type="entry name" value="HTH_XRE"/>
    <property type="match status" value="1"/>
</dbReference>
<dbReference type="Pfam" id="PF13560">
    <property type="entry name" value="HTH_31"/>
    <property type="match status" value="1"/>
</dbReference>
<dbReference type="SUPFAM" id="SSF47413">
    <property type="entry name" value="lambda repressor-like DNA-binding domains"/>
    <property type="match status" value="1"/>
</dbReference>